<organism evidence="2 3">
    <name type="scientific">Nonomuraea salmonea</name>
    <dbReference type="NCBI Taxonomy" id="46181"/>
    <lineage>
        <taxon>Bacteria</taxon>
        <taxon>Bacillati</taxon>
        <taxon>Actinomycetota</taxon>
        <taxon>Actinomycetes</taxon>
        <taxon>Streptosporangiales</taxon>
        <taxon>Streptosporangiaceae</taxon>
        <taxon>Nonomuraea</taxon>
    </lineage>
</organism>
<evidence type="ECO:0000313" key="3">
    <source>
        <dbReference type="Proteomes" id="UP001589568"/>
    </source>
</evidence>
<dbReference type="Proteomes" id="UP001589568">
    <property type="component" value="Unassembled WGS sequence"/>
</dbReference>
<dbReference type="EMBL" id="JBHMCF010000019">
    <property type="protein sequence ID" value="MFB9471841.1"/>
    <property type="molecule type" value="Genomic_DNA"/>
</dbReference>
<comment type="caution">
    <text evidence="2">The sequence shown here is derived from an EMBL/GenBank/DDBJ whole genome shotgun (WGS) entry which is preliminary data.</text>
</comment>
<gene>
    <name evidence="2" type="ORF">ACFFR3_20160</name>
</gene>
<protein>
    <submittedName>
        <fullName evidence="2">Uncharacterized protein</fullName>
    </submittedName>
</protein>
<accession>A0ABV5NPC4</accession>
<sequence>MTQQSLFAPSIDAATHKPQGHRPERLKLLIVVKAAPNPSQAYGETVCVAALRMDLEKNHWVRLYPINFRALEGPSAFRKYDIVTVDAKPAPADPRHESWRPLIPSFQRVGRLDTWAKRLPWVADHVEDSMCNLLAAIRASPPARSLAAIRPRRIDGLDIEPHPGWTPDEQAKIEAYMQQDSLFGSGPRTALEAPRYKAWYRYRCHARSCRGHRQGVLDWEFVAHQRRLGAHDDAGVRQELRERWLEKICGADRDTVFFVGNQAKRPHVFSVLGAFYPPR</sequence>
<name>A0ABV5NPC4_9ACTN</name>
<feature type="region of interest" description="Disordered" evidence="1">
    <location>
        <begin position="1"/>
        <end position="20"/>
    </location>
</feature>
<reference evidence="2 3" key="1">
    <citation type="submission" date="2024-09" db="EMBL/GenBank/DDBJ databases">
        <authorList>
            <person name="Sun Q."/>
            <person name="Mori K."/>
        </authorList>
    </citation>
    <scope>NUCLEOTIDE SEQUENCE [LARGE SCALE GENOMIC DNA]</scope>
    <source>
        <strain evidence="2 3">JCM 3324</strain>
    </source>
</reference>
<evidence type="ECO:0000256" key="1">
    <source>
        <dbReference type="SAM" id="MobiDB-lite"/>
    </source>
</evidence>
<dbReference type="RefSeq" id="WP_345386431.1">
    <property type="nucleotide sequence ID" value="NZ_BAAAXS010000001.1"/>
</dbReference>
<keyword evidence="3" id="KW-1185">Reference proteome</keyword>
<evidence type="ECO:0000313" key="2">
    <source>
        <dbReference type="EMBL" id="MFB9471841.1"/>
    </source>
</evidence>
<proteinExistence type="predicted"/>